<accession>A0A0F9DDT0</accession>
<protein>
    <recommendedName>
        <fullName evidence="7">Steroid 5-alpha reductase C-terminal domain-containing protein</fullName>
    </recommendedName>
</protein>
<feature type="transmembrane region" description="Helical" evidence="5">
    <location>
        <begin position="64"/>
        <end position="82"/>
    </location>
</feature>
<proteinExistence type="predicted"/>
<organism evidence="6">
    <name type="scientific">marine sediment metagenome</name>
    <dbReference type="NCBI Taxonomy" id="412755"/>
    <lineage>
        <taxon>unclassified sequences</taxon>
        <taxon>metagenomes</taxon>
        <taxon>ecological metagenomes</taxon>
    </lineage>
</organism>
<dbReference type="GO" id="GO:0016020">
    <property type="term" value="C:membrane"/>
    <property type="evidence" value="ECO:0007669"/>
    <property type="project" value="UniProtKB-SubCell"/>
</dbReference>
<evidence type="ECO:0008006" key="7">
    <source>
        <dbReference type="Google" id="ProtNLM"/>
    </source>
</evidence>
<dbReference type="Gene3D" id="1.20.120.1630">
    <property type="match status" value="1"/>
</dbReference>
<keyword evidence="4 5" id="KW-0472">Membrane</keyword>
<evidence type="ECO:0000256" key="1">
    <source>
        <dbReference type="ARBA" id="ARBA00004141"/>
    </source>
</evidence>
<feature type="transmembrane region" description="Helical" evidence="5">
    <location>
        <begin position="113"/>
        <end position="146"/>
    </location>
</feature>
<sequence>AALLLAFIVVQRLAELVIARANTARLLANGAYEVGAAHYPLIVALHSAWILALIWFGLDQPLNLFWLTVYILLQGFRLWILGTLGRRWTTRIIVTDTPLVARGPFAYVRHPNYLLVVAEIAAAPLALNLPWVALVFTLLNAGVLAIRIRAEDRALRGGA</sequence>
<name>A0A0F9DDT0_9ZZZZ</name>
<evidence type="ECO:0000256" key="3">
    <source>
        <dbReference type="ARBA" id="ARBA00022989"/>
    </source>
</evidence>
<feature type="non-terminal residue" evidence="6">
    <location>
        <position position="1"/>
    </location>
</feature>
<reference evidence="6" key="1">
    <citation type="journal article" date="2015" name="Nature">
        <title>Complex archaea that bridge the gap between prokaryotes and eukaryotes.</title>
        <authorList>
            <person name="Spang A."/>
            <person name="Saw J.H."/>
            <person name="Jorgensen S.L."/>
            <person name="Zaremba-Niedzwiedzka K."/>
            <person name="Martijn J."/>
            <person name="Lind A.E."/>
            <person name="van Eijk R."/>
            <person name="Schleper C."/>
            <person name="Guy L."/>
            <person name="Ettema T.J."/>
        </authorList>
    </citation>
    <scope>NUCLEOTIDE SEQUENCE</scope>
</reference>
<evidence type="ECO:0000256" key="5">
    <source>
        <dbReference type="SAM" id="Phobius"/>
    </source>
</evidence>
<evidence type="ECO:0000313" key="6">
    <source>
        <dbReference type="EMBL" id="KKL15936.1"/>
    </source>
</evidence>
<feature type="transmembrane region" description="Helical" evidence="5">
    <location>
        <begin position="38"/>
        <end position="57"/>
    </location>
</feature>
<dbReference type="AlphaFoldDB" id="A0A0F9DDT0"/>
<gene>
    <name evidence="6" type="ORF">LCGC14_2500600</name>
</gene>
<dbReference type="InterPro" id="IPR007269">
    <property type="entry name" value="ICMT_MeTrfase"/>
</dbReference>
<comment type="subcellular location">
    <subcellularLocation>
        <location evidence="1">Membrane</location>
        <topology evidence="1">Multi-pass membrane protein</topology>
    </subcellularLocation>
</comment>
<keyword evidence="2 5" id="KW-0812">Transmembrane</keyword>
<evidence type="ECO:0000256" key="2">
    <source>
        <dbReference type="ARBA" id="ARBA00022692"/>
    </source>
</evidence>
<keyword evidence="3 5" id="KW-1133">Transmembrane helix</keyword>
<evidence type="ECO:0000256" key="4">
    <source>
        <dbReference type="ARBA" id="ARBA00023136"/>
    </source>
</evidence>
<dbReference type="EMBL" id="LAZR01039865">
    <property type="protein sequence ID" value="KKL15936.1"/>
    <property type="molecule type" value="Genomic_DNA"/>
</dbReference>
<dbReference type="GO" id="GO:0004671">
    <property type="term" value="F:protein C-terminal S-isoprenylcysteine carboxyl O-methyltransferase activity"/>
    <property type="evidence" value="ECO:0007669"/>
    <property type="project" value="InterPro"/>
</dbReference>
<dbReference type="Pfam" id="PF04140">
    <property type="entry name" value="ICMT"/>
    <property type="match status" value="1"/>
</dbReference>
<comment type="caution">
    <text evidence="6">The sequence shown here is derived from an EMBL/GenBank/DDBJ whole genome shotgun (WGS) entry which is preliminary data.</text>
</comment>